<sequence>MPCAAPNLALVRTRRLQCMALLSDTSCKQIFTFPEMAKELLCAAVEQRWARAVPLKAFERVNASYVSATGTQRHDDLVWRLERVRNDDLYLLVEFQSRPDLLMAERMHAYTALLSEELAKQGKVQAAQILPIVLYTGQRPWHVKTIVSTVSLLPPGLESFESQFSYLLIDVESIVDQSNIVYLLLALNQVKHPEKFRSLLEKIEPMARTSI</sequence>
<dbReference type="Proteomes" id="UP000472320">
    <property type="component" value="Unassembled WGS sequence"/>
</dbReference>
<reference evidence="2 3" key="1">
    <citation type="submission" date="2019-11" db="EMBL/GenBank/DDBJ databases">
        <title>Type strains purchased from KCTC, JCM and DSMZ.</title>
        <authorList>
            <person name="Lu H."/>
        </authorList>
    </citation>
    <scope>NUCLEOTIDE SEQUENCE [LARGE SCALE GENOMIC DNA]</scope>
    <source>
        <strain evidence="2 3">JCM 31587</strain>
    </source>
</reference>
<dbReference type="AlphaFoldDB" id="A0A6L6QFV3"/>
<dbReference type="OrthoDB" id="932587at2"/>
<dbReference type="InterPro" id="IPR051699">
    <property type="entry name" value="Rpn/YhgA-like_nuclease"/>
</dbReference>
<gene>
    <name evidence="2" type="ORF">GM658_10445</name>
</gene>
<evidence type="ECO:0000313" key="3">
    <source>
        <dbReference type="Proteomes" id="UP000472320"/>
    </source>
</evidence>
<dbReference type="InterPro" id="IPR006842">
    <property type="entry name" value="Transposase_31"/>
</dbReference>
<evidence type="ECO:0000259" key="1">
    <source>
        <dbReference type="Pfam" id="PF04754"/>
    </source>
</evidence>
<comment type="caution">
    <text evidence="2">The sequence shown here is derived from an EMBL/GenBank/DDBJ whole genome shotgun (WGS) entry which is preliminary data.</text>
</comment>
<keyword evidence="3" id="KW-1185">Reference proteome</keyword>
<proteinExistence type="predicted"/>
<dbReference type="EMBL" id="WNKX01000006">
    <property type="protein sequence ID" value="MTW11021.1"/>
    <property type="molecule type" value="Genomic_DNA"/>
</dbReference>
<organism evidence="2 3">
    <name type="scientific">Massilia eburnea</name>
    <dbReference type="NCBI Taxonomy" id="1776165"/>
    <lineage>
        <taxon>Bacteria</taxon>
        <taxon>Pseudomonadati</taxon>
        <taxon>Pseudomonadota</taxon>
        <taxon>Betaproteobacteria</taxon>
        <taxon>Burkholderiales</taxon>
        <taxon>Oxalobacteraceae</taxon>
        <taxon>Telluria group</taxon>
        <taxon>Massilia</taxon>
    </lineage>
</organism>
<dbReference type="PANTHER" id="PTHR34611:SF2">
    <property type="entry name" value="INACTIVE RECOMBINATION-PROMOTING NUCLEASE-LIKE PROTEIN RPNE-RELATED"/>
    <property type="match status" value="1"/>
</dbReference>
<dbReference type="Pfam" id="PF04754">
    <property type="entry name" value="Transposase_31"/>
    <property type="match status" value="1"/>
</dbReference>
<protein>
    <recommendedName>
        <fullName evidence="1">Transposase (putative) YhgA-like domain-containing protein</fullName>
    </recommendedName>
</protein>
<accession>A0A6L6QFV3</accession>
<name>A0A6L6QFV3_9BURK</name>
<evidence type="ECO:0000313" key="2">
    <source>
        <dbReference type="EMBL" id="MTW11021.1"/>
    </source>
</evidence>
<dbReference type="PANTHER" id="PTHR34611">
    <property type="match status" value="1"/>
</dbReference>
<feature type="domain" description="Transposase (putative) YhgA-like" evidence="1">
    <location>
        <begin position="24"/>
        <end position="178"/>
    </location>
</feature>